<feature type="compositionally biased region" description="Low complexity" evidence="1">
    <location>
        <begin position="599"/>
        <end position="631"/>
    </location>
</feature>
<dbReference type="Proteomes" id="UP001295740">
    <property type="component" value="Unassembled WGS sequence"/>
</dbReference>
<protein>
    <submittedName>
        <fullName evidence="4">Uu.00g127000.m01.CDS01</fullName>
    </submittedName>
</protein>
<feature type="compositionally biased region" description="Polar residues" evidence="1">
    <location>
        <begin position="55"/>
        <end position="69"/>
    </location>
</feature>
<feature type="compositionally biased region" description="Basic and acidic residues" evidence="1">
    <location>
        <begin position="632"/>
        <end position="645"/>
    </location>
</feature>
<dbReference type="PANTHER" id="PTHR42078:SF1">
    <property type="entry name" value="GLUCAN 1, 4-ALPHA-GLUCOSIDASE"/>
    <property type="match status" value="1"/>
</dbReference>
<keyword evidence="2" id="KW-0812">Transmembrane</keyword>
<keyword evidence="2" id="KW-0472">Membrane</keyword>
<feature type="compositionally biased region" description="Polar residues" evidence="1">
    <location>
        <begin position="183"/>
        <end position="197"/>
    </location>
</feature>
<feature type="region of interest" description="Disordered" evidence="1">
    <location>
        <begin position="687"/>
        <end position="708"/>
    </location>
</feature>
<feature type="transmembrane region" description="Helical" evidence="2">
    <location>
        <begin position="353"/>
        <end position="377"/>
    </location>
</feature>
<dbReference type="InterPro" id="IPR056722">
    <property type="entry name" value="DUF7820"/>
</dbReference>
<proteinExistence type="predicted"/>
<feature type="domain" description="DUF7820" evidence="3">
    <location>
        <begin position="664"/>
        <end position="796"/>
    </location>
</feature>
<evidence type="ECO:0000256" key="1">
    <source>
        <dbReference type="SAM" id="MobiDB-lite"/>
    </source>
</evidence>
<feature type="region of interest" description="Disordered" evidence="1">
    <location>
        <begin position="1"/>
        <end position="21"/>
    </location>
</feature>
<evidence type="ECO:0000313" key="5">
    <source>
        <dbReference type="Proteomes" id="UP001295740"/>
    </source>
</evidence>
<sequence length="798" mass="86793">MSGSNDKSSELDRSASLRTSLRLSHVQSNVQGDDDDYDLAAMGISDGFRPVEVAQNHNSSHIPRPSVSSLEPPAALFAPPRPSSISKPHRPHESLSLRNEGPPMDPVDETVPTRASSVSTTSPFVNSEIPYEGPSGPSHPYQMYPQDVRLARTASLATTSTAPVSERSYNGPRGPTHPYGMYPQNTVPESEAGTSRPAQREIHVGFPGANDNYQRRIGPDGEDAADLIGPDGHTEQLPPYTRYPDEAYNRKALGIDTPQAAPVQLTPVQPTLAIPGAGGIGLATRDPEFASTEDLHGANSPESRRSVRSFTSDATSHEGINMAAAAVITDEKKPLKNWQVAAKRKVWGIVPCWALTLAVFVLIMMGVVLGTVIGTLLGHHSDHKGPHADRPPQPAVTTITYDATPLSTVPPGLPDLAEGTYAMPLMNTRMSNTCFNDTTQAQAWNCNFVFSQLSMVVEKLRNVPDTLAYSMNFTYNDTYTIQRYIYSYGVQPPDLTDLQLKLVNDSYESATRGPAWAFEIPYNKTIILPEEFLTPASSTNKKLRRMDFSGDFSGDFKRKGIAQVGDKPWICHWNSTVLETFIYASQNSSYSRPVGLDGSDSASATATPSSDNAASVPAASAASPTSAAETTSVERRDAQREEFGEHSPLFSDSDVEYGNQYLSSFGTTSSPTTYVESVTVTTTAAPSSSATDYFSNNPMPPNKDPPYPRVVKMEERRIPGYATTMPWCRQFEVIADGVEARPVLDASGNFIDVEIVEEDSKYETPTSKRAVADPFLTNRDSDNSGNDMTDCGCMWWLT</sequence>
<keyword evidence="2" id="KW-1133">Transmembrane helix</keyword>
<dbReference type="EMBL" id="CAUWAG010000007">
    <property type="protein sequence ID" value="CAJ2505306.1"/>
    <property type="molecule type" value="Genomic_DNA"/>
</dbReference>
<organism evidence="4 5">
    <name type="scientific">Anthostomella pinea</name>
    <dbReference type="NCBI Taxonomy" id="933095"/>
    <lineage>
        <taxon>Eukaryota</taxon>
        <taxon>Fungi</taxon>
        <taxon>Dikarya</taxon>
        <taxon>Ascomycota</taxon>
        <taxon>Pezizomycotina</taxon>
        <taxon>Sordariomycetes</taxon>
        <taxon>Xylariomycetidae</taxon>
        <taxon>Xylariales</taxon>
        <taxon>Xylariaceae</taxon>
        <taxon>Anthostomella</taxon>
    </lineage>
</organism>
<dbReference type="PANTHER" id="PTHR42078">
    <property type="entry name" value="GLUCAN 1, 4-ALPHA-GLUCOSIDASE"/>
    <property type="match status" value="1"/>
</dbReference>
<keyword evidence="5" id="KW-1185">Reference proteome</keyword>
<reference evidence="4" key="1">
    <citation type="submission" date="2023-10" db="EMBL/GenBank/DDBJ databases">
        <authorList>
            <person name="Hackl T."/>
        </authorList>
    </citation>
    <scope>NUCLEOTIDE SEQUENCE</scope>
</reference>
<feature type="region of interest" description="Disordered" evidence="1">
    <location>
        <begin position="51"/>
        <end position="137"/>
    </location>
</feature>
<evidence type="ECO:0000256" key="2">
    <source>
        <dbReference type="SAM" id="Phobius"/>
    </source>
</evidence>
<comment type="caution">
    <text evidence="4">The sequence shown here is derived from an EMBL/GenBank/DDBJ whole genome shotgun (WGS) entry which is preliminary data.</text>
</comment>
<feature type="region of interest" description="Disordered" evidence="1">
    <location>
        <begin position="292"/>
        <end position="314"/>
    </location>
</feature>
<feature type="domain" description="DUF7820" evidence="3">
    <location>
        <begin position="397"/>
        <end position="631"/>
    </location>
</feature>
<feature type="region of interest" description="Disordered" evidence="1">
    <location>
        <begin position="157"/>
        <end position="241"/>
    </location>
</feature>
<feature type="region of interest" description="Disordered" evidence="1">
    <location>
        <begin position="593"/>
        <end position="652"/>
    </location>
</feature>
<evidence type="ECO:0000259" key="3">
    <source>
        <dbReference type="Pfam" id="PF25130"/>
    </source>
</evidence>
<feature type="compositionally biased region" description="Pro residues" evidence="1">
    <location>
        <begin position="698"/>
        <end position="708"/>
    </location>
</feature>
<dbReference type="AlphaFoldDB" id="A0AAI8VIR9"/>
<feature type="compositionally biased region" description="Polar residues" evidence="1">
    <location>
        <begin position="113"/>
        <end position="125"/>
    </location>
</feature>
<evidence type="ECO:0000313" key="4">
    <source>
        <dbReference type="EMBL" id="CAJ2505306.1"/>
    </source>
</evidence>
<name>A0AAI8VIR9_9PEZI</name>
<gene>
    <name evidence="4" type="ORF">KHLLAP_LOCUS5774</name>
</gene>
<dbReference type="Pfam" id="PF25130">
    <property type="entry name" value="DUF7820"/>
    <property type="match status" value="2"/>
</dbReference>
<accession>A0AAI8VIR9</accession>